<reference evidence="1" key="1">
    <citation type="submission" date="2017-12" db="EMBL/GenBank/DDBJ databases">
        <authorList>
            <person name="Martens C."/>
            <person name="Dahlstrom E."/>
            <person name="Barbian K."/>
            <person name="Sykora L."/>
            <person name="Ricklefs S."/>
            <person name="Bruno D."/>
            <person name="Anzick I."/>
            <person name="Myles I."/>
            <person name="Datta S.K."/>
        </authorList>
    </citation>
    <scope>NUCLEOTIDE SEQUENCE</scope>
    <source>
        <strain evidence="1">AD2</strain>
        <plasmid evidence="1">p1-AD2</plasmid>
    </source>
</reference>
<keyword evidence="1" id="KW-0614">Plasmid</keyword>
<dbReference type="AlphaFoldDB" id="A0A4Y1MRQ2"/>
<name>A0A4Y1MRQ2_9PROT</name>
<evidence type="ECO:0008006" key="2">
    <source>
        <dbReference type="Google" id="ProtNLM"/>
    </source>
</evidence>
<proteinExistence type="predicted"/>
<protein>
    <recommendedName>
        <fullName evidence="2">Type II toxin-antitoxin system HicA family toxin</fullName>
    </recommendedName>
</protein>
<evidence type="ECO:0000313" key="1">
    <source>
        <dbReference type="EMBL" id="AWV20637.1"/>
    </source>
</evidence>
<organism evidence="1">
    <name type="scientific">Roseomonas mucosa</name>
    <dbReference type="NCBI Taxonomy" id="207340"/>
    <lineage>
        <taxon>Bacteria</taxon>
        <taxon>Pseudomonadati</taxon>
        <taxon>Pseudomonadota</taxon>
        <taxon>Alphaproteobacteria</taxon>
        <taxon>Acetobacterales</taxon>
        <taxon>Roseomonadaceae</taxon>
        <taxon>Roseomonas</taxon>
    </lineage>
</organism>
<gene>
    <name evidence="1" type="ORF">RADP37_04686</name>
</gene>
<accession>A0A4Y1MRQ2</accession>
<sequence>MADLIDRMRRNPAGDWTIADVVRACRQAQVRCEPPSGGGSHYKVSHPSRKEILTVPARRPIKVIYIRNLVRFLEAVEAENGGA</sequence>
<geneLocation type="plasmid" evidence="1">
    <name>p1-AD2</name>
</geneLocation>
<dbReference type="EMBL" id="CP025188">
    <property type="protein sequence ID" value="AWV20637.1"/>
    <property type="molecule type" value="Genomic_DNA"/>
</dbReference>